<keyword evidence="1" id="KW-0949">S-adenosyl-L-methionine</keyword>
<dbReference type="SUPFAM" id="SSF102522">
    <property type="entry name" value="Bacterial fluorinating enzyme, N-terminal domain"/>
    <property type="match status" value="1"/>
</dbReference>
<name>A0A0B7II91_9FLAO</name>
<reference evidence="6" key="1">
    <citation type="submission" date="2015-01" db="EMBL/GenBank/DDBJ databases">
        <authorList>
            <person name="MANFREDI Pablo"/>
        </authorList>
    </citation>
    <scope>NUCLEOTIDE SEQUENCE [LARGE SCALE GENOMIC DNA]</scope>
    <source>
        <strain evidence="6">Cc11</strain>
    </source>
</reference>
<evidence type="ECO:0000259" key="3">
    <source>
        <dbReference type="Pfam" id="PF01887"/>
    </source>
</evidence>
<dbReference type="InterPro" id="IPR046469">
    <property type="entry name" value="SAM_HAT_N"/>
</dbReference>
<evidence type="ECO:0000259" key="4">
    <source>
        <dbReference type="Pfam" id="PF20257"/>
    </source>
</evidence>
<dbReference type="AlphaFoldDB" id="A0A0B7II91"/>
<dbReference type="PANTHER" id="PTHR35092:SF1">
    <property type="entry name" value="CHLORINASE MJ1651"/>
    <property type="match status" value="1"/>
</dbReference>
<evidence type="ECO:0000256" key="2">
    <source>
        <dbReference type="ARBA" id="ARBA00024035"/>
    </source>
</evidence>
<dbReference type="EMBL" id="CDOK01000150">
    <property type="protein sequence ID" value="CEN51631.1"/>
    <property type="molecule type" value="Genomic_DNA"/>
</dbReference>
<gene>
    <name evidence="5" type="ORF">CCAN11_2330026</name>
</gene>
<dbReference type="Proteomes" id="UP000039370">
    <property type="component" value="Unassembled WGS sequence"/>
</dbReference>
<dbReference type="InterPro" id="IPR023227">
    <property type="entry name" value="SAM_OH_AdoTrfase_C_sf"/>
</dbReference>
<dbReference type="Pfam" id="PF20257">
    <property type="entry name" value="SAM_HAT_C"/>
    <property type="match status" value="1"/>
</dbReference>
<dbReference type="Gene3D" id="2.40.30.90">
    <property type="entry name" value="Bacterial fluorinating enzyme like"/>
    <property type="match status" value="1"/>
</dbReference>
<accession>A0A0B7II91</accession>
<dbReference type="RefSeq" id="WP_041987081.1">
    <property type="nucleotide sequence ID" value="NZ_JBIUQK010000006.1"/>
</dbReference>
<evidence type="ECO:0000313" key="6">
    <source>
        <dbReference type="Proteomes" id="UP000039370"/>
    </source>
</evidence>
<feature type="domain" description="S-adenosyl-l-methionine hydroxide adenosyltransferase C-terminal" evidence="4">
    <location>
        <begin position="169"/>
        <end position="271"/>
    </location>
</feature>
<dbReference type="PANTHER" id="PTHR35092">
    <property type="entry name" value="CHLORINASE MJ1651"/>
    <property type="match status" value="1"/>
</dbReference>
<dbReference type="PIRSF" id="PIRSF006779">
    <property type="entry name" value="UCP006779"/>
    <property type="match status" value="1"/>
</dbReference>
<dbReference type="Gene3D" id="3.40.50.10790">
    <property type="entry name" value="S-adenosyl-l-methionine hydroxide adenosyltransferase, N-terminal"/>
    <property type="match status" value="1"/>
</dbReference>
<feature type="domain" description="S-adenosyl-l-methionine hydroxide adenosyltransferase N-terminal" evidence="3">
    <location>
        <begin position="4"/>
        <end position="144"/>
    </location>
</feature>
<proteinExistence type="inferred from homology"/>
<protein>
    <recommendedName>
        <fullName evidence="7">S-adenosyl-l-methionine hydroxide adenosyltransferase</fullName>
    </recommendedName>
</protein>
<dbReference type="SUPFAM" id="SSF101852">
    <property type="entry name" value="Bacterial fluorinating enzyme, C-terminal domain"/>
    <property type="match status" value="1"/>
</dbReference>
<dbReference type="Pfam" id="PF01887">
    <property type="entry name" value="SAM_HAT_N"/>
    <property type="match status" value="1"/>
</dbReference>
<organism evidence="5 6">
    <name type="scientific">Capnocytophaga canimorsus</name>
    <dbReference type="NCBI Taxonomy" id="28188"/>
    <lineage>
        <taxon>Bacteria</taxon>
        <taxon>Pseudomonadati</taxon>
        <taxon>Bacteroidota</taxon>
        <taxon>Flavobacteriia</taxon>
        <taxon>Flavobacteriales</taxon>
        <taxon>Flavobacteriaceae</taxon>
        <taxon>Capnocytophaga</taxon>
    </lineage>
</organism>
<dbReference type="InterPro" id="IPR002747">
    <property type="entry name" value="SAM_OH_AdoTrfase"/>
</dbReference>
<sequence>MSIITLTTDFGERDFSVGALKGALYRLIPEARIVDISHLITPFDILQTAYILKSAYPHFPKGSIHLIGVDAEPTPDKKHLVMQLNGHFFIGADTGIFHLLSGEDSDAVIYQLETSPINNCFSVLYDFPKIISKIYAKTPLDKIGKKTENHFRMKHYVPEIAADKSAIYGKVIYIDHYGNVVSNITQTLFNEVGQGRKFEAIFSSYKLENIQKSYASIVNYNLPKHQRKNMDGEKLMLFNSNGLLELAVYKSNLKTVGGASTLMGITYLDQVTIIFKNNNNK</sequence>
<comment type="similarity">
    <text evidence="2">Belongs to the SAM hydrolase / SAM-dependent halogenase family.</text>
</comment>
<evidence type="ECO:0008006" key="7">
    <source>
        <dbReference type="Google" id="ProtNLM"/>
    </source>
</evidence>
<evidence type="ECO:0000256" key="1">
    <source>
        <dbReference type="ARBA" id="ARBA00022691"/>
    </source>
</evidence>
<evidence type="ECO:0000313" key="5">
    <source>
        <dbReference type="EMBL" id="CEN51631.1"/>
    </source>
</evidence>
<dbReference type="InterPro" id="IPR046470">
    <property type="entry name" value="SAM_HAT_C"/>
</dbReference>
<dbReference type="InterPro" id="IPR023228">
    <property type="entry name" value="SAM_OH_AdoTrfase_N_sf"/>
</dbReference>